<keyword evidence="2" id="KW-1003">Cell membrane</keyword>
<dbReference type="RefSeq" id="WP_039257094.1">
    <property type="nucleotide sequence ID" value="NZ_JDRY01000021.1"/>
</dbReference>
<reference evidence="8 9" key="1">
    <citation type="submission" date="2014-01" db="EMBL/GenBank/DDBJ databases">
        <title>Plasmidome dynamics in the species complex Clostridium novyi sensu lato converts strains of independent lineages into distinctly different pathogens.</title>
        <authorList>
            <person name="Skarin H."/>
            <person name="Segerman B."/>
        </authorList>
    </citation>
    <scope>NUCLEOTIDE SEQUENCE [LARGE SCALE GENOMIC DNA]</scope>
    <source>
        <strain evidence="8 9">DC5</strain>
    </source>
</reference>
<evidence type="ECO:0000313" key="9">
    <source>
        <dbReference type="Proteomes" id="UP000030014"/>
    </source>
</evidence>
<evidence type="ECO:0000313" key="8">
    <source>
        <dbReference type="EMBL" id="KGN00439.1"/>
    </source>
</evidence>
<organism evidence="8 9">
    <name type="scientific">Clostridium botulinum C/D str. DC5</name>
    <dbReference type="NCBI Taxonomy" id="1443128"/>
    <lineage>
        <taxon>Bacteria</taxon>
        <taxon>Bacillati</taxon>
        <taxon>Bacillota</taxon>
        <taxon>Clostridia</taxon>
        <taxon>Eubacteriales</taxon>
        <taxon>Clostridiaceae</taxon>
        <taxon>Clostridium</taxon>
    </lineage>
</organism>
<evidence type="ECO:0000256" key="4">
    <source>
        <dbReference type="ARBA" id="ARBA00022989"/>
    </source>
</evidence>
<feature type="transmembrane region" description="Helical" evidence="6">
    <location>
        <begin position="296"/>
        <end position="314"/>
    </location>
</feature>
<sequence length="377" mass="43203">MRILYIIFYNLKRNFRDKKNLINMILLPSIFIFILGMALKSAYIPENIKKTRVYYYSEDTQDISKSFYEYISCENVKNSIELQKVSSKQEGFNCIKTDDRATFIYITKSFSKDIKKGKKSSILMYNEKNTIQTEIVRNILEGFVSNVNAIYAVYSIGGRAQYVPKEDTLITSLVDINGKIPRAIDYYAVTMLIMTLMYGAGYGEYSIEEIYREEEGRRVQSTPTKKFEILIGYILSSVLTVFASGVLLMIIAKYIFKANYGNNIPLIIFIIFTMSVLSNFIGMTIAVLRGNRESKFNILNMIVIVCTFVSGGYMRTGISNDMYNKVIKFVPNTMAHNAMFNCIYDFNKSTVASSILAMWIAIIFLITVSLLARKREV</sequence>
<feature type="transmembrane region" description="Helical" evidence="6">
    <location>
        <begin position="227"/>
        <end position="252"/>
    </location>
</feature>
<feature type="domain" description="ABC-2 type transporter transmembrane" evidence="7">
    <location>
        <begin position="21"/>
        <end position="371"/>
    </location>
</feature>
<comment type="subcellular location">
    <subcellularLocation>
        <location evidence="1">Cell membrane</location>
        <topology evidence="1">Multi-pass membrane protein</topology>
    </subcellularLocation>
</comment>
<dbReference type="Proteomes" id="UP000030014">
    <property type="component" value="Unassembled WGS sequence"/>
</dbReference>
<accession>A0A0A0IIK1</accession>
<evidence type="ECO:0000256" key="2">
    <source>
        <dbReference type="ARBA" id="ARBA00022475"/>
    </source>
</evidence>
<keyword evidence="4 6" id="KW-1133">Transmembrane helix</keyword>
<dbReference type="InterPro" id="IPR013525">
    <property type="entry name" value="ABC2_TM"/>
</dbReference>
<name>A0A0A0IIK1_CLOBO</name>
<gene>
    <name evidence="8" type="ORF">Z955_03620</name>
</gene>
<dbReference type="GO" id="GO:0005886">
    <property type="term" value="C:plasma membrane"/>
    <property type="evidence" value="ECO:0007669"/>
    <property type="project" value="UniProtKB-SubCell"/>
</dbReference>
<comment type="caution">
    <text evidence="8">The sequence shown here is derived from an EMBL/GenBank/DDBJ whole genome shotgun (WGS) entry which is preliminary data.</text>
</comment>
<evidence type="ECO:0000256" key="6">
    <source>
        <dbReference type="SAM" id="Phobius"/>
    </source>
</evidence>
<proteinExistence type="predicted"/>
<dbReference type="Gene3D" id="3.40.1710.10">
    <property type="entry name" value="abc type-2 transporter like domain"/>
    <property type="match status" value="1"/>
</dbReference>
<dbReference type="GO" id="GO:0140359">
    <property type="term" value="F:ABC-type transporter activity"/>
    <property type="evidence" value="ECO:0007669"/>
    <property type="project" value="InterPro"/>
</dbReference>
<keyword evidence="3 6" id="KW-0812">Transmembrane</keyword>
<protein>
    <submittedName>
        <fullName evidence="8">Permease</fullName>
    </submittedName>
</protein>
<dbReference type="EMBL" id="JDRY01000021">
    <property type="protein sequence ID" value="KGN00439.1"/>
    <property type="molecule type" value="Genomic_DNA"/>
</dbReference>
<evidence type="ECO:0000259" key="7">
    <source>
        <dbReference type="Pfam" id="PF12698"/>
    </source>
</evidence>
<dbReference type="PANTHER" id="PTHR30294">
    <property type="entry name" value="MEMBRANE COMPONENT OF ABC TRANSPORTER YHHJ-RELATED"/>
    <property type="match status" value="1"/>
</dbReference>
<evidence type="ECO:0000256" key="3">
    <source>
        <dbReference type="ARBA" id="ARBA00022692"/>
    </source>
</evidence>
<dbReference type="PANTHER" id="PTHR30294:SF48">
    <property type="entry name" value="LINEARMYCIN RESISTANCE PERMEASE PROTEIN LNRM"/>
    <property type="match status" value="1"/>
</dbReference>
<feature type="transmembrane region" description="Helical" evidence="6">
    <location>
        <begin position="186"/>
        <end position="207"/>
    </location>
</feature>
<keyword evidence="5 6" id="KW-0472">Membrane</keyword>
<feature type="transmembrane region" description="Helical" evidence="6">
    <location>
        <begin position="351"/>
        <end position="372"/>
    </location>
</feature>
<dbReference type="Pfam" id="PF12698">
    <property type="entry name" value="ABC2_membrane_3"/>
    <property type="match status" value="1"/>
</dbReference>
<dbReference type="InterPro" id="IPR051449">
    <property type="entry name" value="ABC-2_transporter_component"/>
</dbReference>
<feature type="transmembrane region" description="Helical" evidence="6">
    <location>
        <begin position="21"/>
        <end position="39"/>
    </location>
</feature>
<evidence type="ECO:0000256" key="5">
    <source>
        <dbReference type="ARBA" id="ARBA00023136"/>
    </source>
</evidence>
<evidence type="ECO:0000256" key="1">
    <source>
        <dbReference type="ARBA" id="ARBA00004651"/>
    </source>
</evidence>
<feature type="transmembrane region" description="Helical" evidence="6">
    <location>
        <begin position="264"/>
        <end position="289"/>
    </location>
</feature>
<dbReference type="AlphaFoldDB" id="A0A0A0IIK1"/>